<dbReference type="RefSeq" id="WP_015260018.1">
    <property type="nucleotide sequence ID" value="NC_019902.2"/>
</dbReference>
<gene>
    <name evidence="1" type="ordered locus">TVNIR_3278</name>
</gene>
<evidence type="ECO:0000313" key="1">
    <source>
        <dbReference type="EMBL" id="AGA34915.1"/>
    </source>
</evidence>
<dbReference type="HOGENOM" id="CLU_171731_0_0_6"/>
<dbReference type="KEGG" id="tni:TVNIR_3278"/>
<evidence type="ECO:0000313" key="2">
    <source>
        <dbReference type="Proteomes" id="UP000010809"/>
    </source>
</evidence>
<dbReference type="PATRIC" id="fig|1255043.3.peg.3307"/>
<protein>
    <recommendedName>
        <fullName evidence="3">Antitoxin</fullName>
    </recommendedName>
</protein>
<dbReference type="STRING" id="1255043.TVNIR_3278"/>
<accession>L0E142</accession>
<dbReference type="Proteomes" id="UP000010809">
    <property type="component" value="Chromosome"/>
</dbReference>
<sequence>MKKAKHTGHDAPFLDDEERTVIEAAERGEFQSDPDRAARVAEWQTVASDTSRKRAITVRLQERDIQRIKAIALRKGMPYQTLVSSIIHQYASGTLKETD</sequence>
<name>L0E142_THIND</name>
<dbReference type="EMBL" id="CP003989">
    <property type="protein sequence ID" value="AGA34915.1"/>
    <property type="molecule type" value="Genomic_DNA"/>
</dbReference>
<organism evidence="1 2">
    <name type="scientific">Thioalkalivibrio nitratireducens (strain DSM 14787 / UNIQEM 213 / ALEN2)</name>
    <dbReference type="NCBI Taxonomy" id="1255043"/>
    <lineage>
        <taxon>Bacteria</taxon>
        <taxon>Pseudomonadati</taxon>
        <taxon>Pseudomonadota</taxon>
        <taxon>Gammaproteobacteria</taxon>
        <taxon>Chromatiales</taxon>
        <taxon>Ectothiorhodospiraceae</taxon>
        <taxon>Thioalkalivibrio</taxon>
    </lineage>
</organism>
<proteinExistence type="predicted"/>
<dbReference type="AlphaFoldDB" id="L0E142"/>
<dbReference type="OrthoDB" id="595481at2"/>
<keyword evidence="2" id="KW-1185">Reference proteome</keyword>
<dbReference type="eggNOG" id="COG5304">
    <property type="taxonomic scope" value="Bacteria"/>
</dbReference>
<evidence type="ECO:0008006" key="3">
    <source>
        <dbReference type="Google" id="ProtNLM"/>
    </source>
</evidence>
<reference evidence="1" key="1">
    <citation type="submission" date="2015-12" db="EMBL/GenBank/DDBJ databases">
        <authorList>
            <person name="Tikhonova T.V."/>
            <person name="Pavlov A.R."/>
            <person name="Beletsky A.V."/>
            <person name="Mardanov A.V."/>
            <person name="Sorokin D.Y."/>
            <person name="Ravin N.V."/>
            <person name="Popov V.O."/>
        </authorList>
    </citation>
    <scope>NUCLEOTIDE SEQUENCE</scope>
    <source>
        <strain evidence="1">DSM 14787</strain>
    </source>
</reference>